<dbReference type="GeneID" id="63808544"/>
<feature type="compositionally biased region" description="Polar residues" evidence="1">
    <location>
        <begin position="148"/>
        <end position="157"/>
    </location>
</feature>
<feature type="compositionally biased region" description="Basic and acidic residues" evidence="1">
    <location>
        <begin position="584"/>
        <end position="594"/>
    </location>
</feature>
<feature type="region of interest" description="Disordered" evidence="1">
    <location>
        <begin position="124"/>
        <end position="207"/>
    </location>
</feature>
<feature type="compositionally biased region" description="Basic and acidic residues" evidence="1">
    <location>
        <begin position="826"/>
        <end position="839"/>
    </location>
</feature>
<feature type="compositionally biased region" description="Polar residues" evidence="1">
    <location>
        <begin position="125"/>
        <end position="137"/>
    </location>
</feature>
<dbReference type="EMBL" id="MCFD01000001">
    <property type="protein sequence ID" value="ORX73904.1"/>
    <property type="molecule type" value="Genomic_DNA"/>
</dbReference>
<feature type="compositionally biased region" description="Basic and acidic residues" evidence="1">
    <location>
        <begin position="868"/>
        <end position="886"/>
    </location>
</feature>
<feature type="compositionally biased region" description="Pro residues" evidence="1">
    <location>
        <begin position="486"/>
        <end position="495"/>
    </location>
</feature>
<gene>
    <name evidence="2" type="ORF">DL89DRAFT_6298</name>
</gene>
<feature type="compositionally biased region" description="Low complexity" evidence="1">
    <location>
        <begin position="17"/>
        <end position="31"/>
    </location>
</feature>
<dbReference type="OrthoDB" id="5591147at2759"/>
<feature type="compositionally biased region" description="Basic residues" evidence="1">
    <location>
        <begin position="659"/>
        <end position="676"/>
    </location>
</feature>
<feature type="compositionally biased region" description="Basic residues" evidence="1">
    <location>
        <begin position="561"/>
        <end position="575"/>
    </location>
</feature>
<keyword evidence="3" id="KW-1185">Reference proteome</keyword>
<feature type="compositionally biased region" description="Basic and acidic residues" evidence="1">
    <location>
        <begin position="645"/>
        <end position="658"/>
    </location>
</feature>
<feature type="region of interest" description="Disordered" evidence="1">
    <location>
        <begin position="477"/>
        <end position="886"/>
    </location>
</feature>
<dbReference type="RefSeq" id="XP_040747115.1">
    <property type="nucleotide sequence ID" value="XM_040891896.1"/>
</dbReference>
<evidence type="ECO:0000313" key="3">
    <source>
        <dbReference type="Proteomes" id="UP000193922"/>
    </source>
</evidence>
<feature type="compositionally biased region" description="Acidic residues" evidence="1">
    <location>
        <begin position="840"/>
        <end position="854"/>
    </location>
</feature>
<feature type="region of interest" description="Disordered" evidence="1">
    <location>
        <begin position="1"/>
        <end position="32"/>
    </location>
</feature>
<feature type="compositionally biased region" description="Basic and acidic residues" evidence="1">
    <location>
        <begin position="508"/>
        <end position="520"/>
    </location>
</feature>
<protein>
    <submittedName>
        <fullName evidence="2">Uncharacterized protein</fullName>
    </submittedName>
</protein>
<proteinExistence type="predicted"/>
<name>A0A1Y1WLD9_9FUNG</name>
<comment type="caution">
    <text evidence="2">The sequence shown here is derived from an EMBL/GenBank/DDBJ whole genome shotgun (WGS) entry which is preliminary data.</text>
</comment>
<feature type="compositionally biased region" description="Polar residues" evidence="1">
    <location>
        <begin position="858"/>
        <end position="867"/>
    </location>
</feature>
<dbReference type="AlphaFoldDB" id="A0A1Y1WLD9"/>
<feature type="compositionally biased region" description="Low complexity" evidence="1">
    <location>
        <begin position="799"/>
        <end position="814"/>
    </location>
</feature>
<evidence type="ECO:0000256" key="1">
    <source>
        <dbReference type="SAM" id="MobiDB-lite"/>
    </source>
</evidence>
<sequence length="886" mass="98501">MLDDQNDSVPLGGLRRAAGTTTSQQSGSSAAMIPQQAYGAPTQTHSTEPGHIKMLRQQQMQQLALQFNPQPVANSQSLTNQMQLHPSMQHPALLSMPLNHPHMTAQMNMYHAQQTVMAAQGQFLPHQQSQKASPTSQKSHRQPAVDRLSQTESQQVPVEQGLEQLSEAKPTEECESQSLASASAQDQQQLPLSGPQTPRQMSQQLPHQVLMQQQQMLMAAAAGNPMVGSRAYPGTPNMTPGRQLPNTILTPQMQSSPISPMYNARTPIGPHMVLMNSNGQRVNGSSSTSALYNNVGLAQMASMMEHPGKLSQQLQQQHMQQFYAQNGIPMGIHQPGGPQFAQSPVIQGDPRTMQLNGMMGQVGVGPNGTPVFAPKTPNITPATNHQSLMSFIPNLPMTAKGSMAKNPLMRDLSKMKRFSTSDYATRPTLLAEADSRKVAKKAIPGLGGSSSHSFQPDIAQAQKQLLYLQQQLQIQQQQLQGQMEPQTPPSQPQQTPPSQSQQTPRQQHQREPNRGGRHDTPNQGSPSCHALQKNHGRLSVSSSTSYIDSERYTSKGGEHRGHTRRPHGGNAHRHPTYSSEYDEADRHRQREFRQRTSPYQSKPRKLLARARRRSQHNDDYYDYYDYDDEEPYRSDYYDEYDDREYDAHHYDERDDNYRSRRGGNHRRYQDRPPTSRRGREREARAGNRHRVPSQERAGGRDEVPGPVKRIIGELEDPRDKKGSGRGERRHHRQEYALESDDSEPERKGKAKTKSKAKAKETTKEKAKAKTNAAAKTSIDSTKTRSPLLRAMASIKRSRSGSGSPRSAASLSPASICKSVFSSASSTRKDADADADGVDKDEQESDDDSESDDAETNSTPSTKAGSRNRSLEERWRPQEAATHLDGH</sequence>
<organism evidence="2 3">
    <name type="scientific">Linderina pennispora</name>
    <dbReference type="NCBI Taxonomy" id="61395"/>
    <lineage>
        <taxon>Eukaryota</taxon>
        <taxon>Fungi</taxon>
        <taxon>Fungi incertae sedis</taxon>
        <taxon>Zoopagomycota</taxon>
        <taxon>Kickxellomycotina</taxon>
        <taxon>Kickxellomycetes</taxon>
        <taxon>Kickxellales</taxon>
        <taxon>Kickxellaceae</taxon>
        <taxon>Linderina</taxon>
    </lineage>
</organism>
<evidence type="ECO:0000313" key="2">
    <source>
        <dbReference type="EMBL" id="ORX73904.1"/>
    </source>
</evidence>
<feature type="compositionally biased region" description="Basic residues" evidence="1">
    <location>
        <begin position="602"/>
        <end position="614"/>
    </location>
</feature>
<feature type="compositionally biased region" description="Low complexity" evidence="1">
    <location>
        <begin position="176"/>
        <end position="193"/>
    </location>
</feature>
<feature type="compositionally biased region" description="Basic and acidic residues" evidence="1">
    <location>
        <begin position="548"/>
        <end position="560"/>
    </location>
</feature>
<feature type="compositionally biased region" description="Basic and acidic residues" evidence="1">
    <location>
        <begin position="710"/>
        <end position="726"/>
    </location>
</feature>
<feature type="compositionally biased region" description="Basic and acidic residues" evidence="1">
    <location>
        <begin position="757"/>
        <end position="767"/>
    </location>
</feature>
<reference evidence="2 3" key="1">
    <citation type="submission" date="2016-07" db="EMBL/GenBank/DDBJ databases">
        <title>Pervasive Adenine N6-methylation of Active Genes in Fungi.</title>
        <authorList>
            <consortium name="DOE Joint Genome Institute"/>
            <person name="Mondo S.J."/>
            <person name="Dannebaum R.O."/>
            <person name="Kuo R.C."/>
            <person name="Labutti K."/>
            <person name="Haridas S."/>
            <person name="Kuo A."/>
            <person name="Salamov A."/>
            <person name="Ahrendt S.R."/>
            <person name="Lipzen A."/>
            <person name="Sullivan W."/>
            <person name="Andreopoulos W.B."/>
            <person name="Clum A."/>
            <person name="Lindquist E."/>
            <person name="Daum C."/>
            <person name="Ramamoorthy G.K."/>
            <person name="Gryganskyi A."/>
            <person name="Culley D."/>
            <person name="Magnuson J.K."/>
            <person name="James T.Y."/>
            <person name="O'Malley M.A."/>
            <person name="Stajich J.E."/>
            <person name="Spatafora J.W."/>
            <person name="Visel A."/>
            <person name="Grigoriev I.V."/>
        </authorList>
    </citation>
    <scope>NUCLEOTIDE SEQUENCE [LARGE SCALE GENOMIC DNA]</scope>
    <source>
        <strain evidence="2 3">ATCC 12442</strain>
    </source>
</reference>
<dbReference type="Proteomes" id="UP000193922">
    <property type="component" value="Unassembled WGS sequence"/>
</dbReference>
<feature type="compositionally biased region" description="Low complexity" evidence="1">
    <location>
        <begin position="496"/>
        <end position="506"/>
    </location>
</feature>
<accession>A0A1Y1WLD9</accession>
<feature type="compositionally biased region" description="Acidic residues" evidence="1">
    <location>
        <begin position="620"/>
        <end position="630"/>
    </location>
</feature>